<dbReference type="RefSeq" id="WP_119863939.1">
    <property type="nucleotide sequence ID" value="NZ_CP008748.1"/>
</dbReference>
<dbReference type="AlphaFoldDB" id="A0A4P1QGB5"/>
<proteinExistence type="predicted"/>
<dbReference type="KEGG" id="mhyv:MHSN_02855"/>
<evidence type="ECO:0000313" key="1">
    <source>
        <dbReference type="EMBL" id="ASI54095.1"/>
    </source>
</evidence>
<accession>A0A4P1QGB5</accession>
<dbReference type="Gene3D" id="1.10.1070.20">
    <property type="match status" value="1"/>
</dbReference>
<dbReference type="EMBL" id="CP008748">
    <property type="protein sequence ID" value="ASI54095.1"/>
    <property type="molecule type" value="Genomic_DNA"/>
</dbReference>
<keyword evidence="2" id="KW-1185">Reference proteome</keyword>
<evidence type="ECO:0000313" key="2">
    <source>
        <dbReference type="Proteomes" id="UP000264882"/>
    </source>
</evidence>
<protein>
    <recommendedName>
        <fullName evidence="3">Protein kinase</fullName>
    </recommendedName>
</protein>
<dbReference type="Proteomes" id="UP000264882">
    <property type="component" value="Chromosome"/>
</dbReference>
<organism evidence="1 2">
    <name type="scientific">Metamycoplasma hyosynoviae</name>
    <dbReference type="NCBI Taxonomy" id="29559"/>
    <lineage>
        <taxon>Bacteria</taxon>
        <taxon>Bacillati</taxon>
        <taxon>Mycoplasmatota</taxon>
        <taxon>Mycoplasmoidales</taxon>
        <taxon>Metamycoplasmataceae</taxon>
        <taxon>Metamycoplasma</taxon>
    </lineage>
</organism>
<name>A0A4P1QGB5_9BACT</name>
<evidence type="ECO:0008006" key="3">
    <source>
        <dbReference type="Google" id="ProtNLM"/>
    </source>
</evidence>
<gene>
    <name evidence="1" type="ORF">MHSN_02855</name>
</gene>
<sequence>MSRYIFKNLDIDCFSFEYNIEIDELTNIEKHIGLALILPLLGKFDERSIRKYLFHTRFLAESRADFSGQFLDDRDIFRIYLKNYGLNLEDNFWLVSDQEKSLNWLNINHFDHFTNDLAKIYDKGSMSLEELETKKSPDYFTRGNLPKTWIQDEEGIFLLKTSSKFEDKIELYEVYAEYFASKIAKLLSLNCLDYEIIEHETKMVNKCKLFTSRKLSYLPFANLYHGDKSSKENMQKFVTKFFSKQYFEDLMVFDSVILNNDRHLGNFGILVDSRTRRIVDNAPIYDNGRSLIFDFKYYKSSIGRQNIADYSMRSTKFYKSFDKQLYDNLCPRHAMWVKLLEKFKLKNHPEYPAPSSYFNSVKKIIKTQVQKMKEILKEKYNI</sequence>
<reference evidence="1 2" key="1">
    <citation type="submission" date="2014-06" db="EMBL/GenBank/DDBJ databases">
        <title>The Whole Genome Sequence of Mycoplasma hyosynoviae strain ATCC 27095.</title>
        <authorList>
            <person name="Calcutt M.J."/>
            <person name="Foecking M.F."/>
        </authorList>
    </citation>
    <scope>NUCLEOTIDE SEQUENCE [LARGE SCALE GENOMIC DNA]</scope>
    <source>
        <strain evidence="1 2">M60</strain>
    </source>
</reference>